<accession>A0A6V8LGE2</accession>
<dbReference type="EMBL" id="BLPG01000001">
    <property type="protein sequence ID" value="GFJ95324.1"/>
    <property type="molecule type" value="Genomic_DNA"/>
</dbReference>
<protein>
    <recommendedName>
        <fullName evidence="3">Tetratricopeptide repeat protein</fullName>
    </recommendedName>
</protein>
<organism evidence="1 2">
    <name type="scientific">Phytohabitans rumicis</name>
    <dbReference type="NCBI Taxonomy" id="1076125"/>
    <lineage>
        <taxon>Bacteria</taxon>
        <taxon>Bacillati</taxon>
        <taxon>Actinomycetota</taxon>
        <taxon>Actinomycetes</taxon>
        <taxon>Micromonosporales</taxon>
        <taxon>Micromonosporaceae</taxon>
    </lineage>
</organism>
<evidence type="ECO:0008006" key="3">
    <source>
        <dbReference type="Google" id="ProtNLM"/>
    </source>
</evidence>
<dbReference type="PANTHER" id="PTHR46082">
    <property type="entry name" value="ATP/GTP-BINDING PROTEIN-RELATED"/>
    <property type="match status" value="1"/>
</dbReference>
<dbReference type="InterPro" id="IPR027417">
    <property type="entry name" value="P-loop_NTPase"/>
</dbReference>
<proteinExistence type="predicted"/>
<dbReference type="Pfam" id="PF13424">
    <property type="entry name" value="TPR_12"/>
    <property type="match status" value="1"/>
</dbReference>
<name>A0A6V8LGE2_9ACTN</name>
<reference evidence="1 2" key="1">
    <citation type="submission" date="2020-03" db="EMBL/GenBank/DDBJ databases">
        <title>Whole genome shotgun sequence of Phytohabitans rumicis NBRC 108638.</title>
        <authorList>
            <person name="Komaki H."/>
            <person name="Tamura T."/>
        </authorList>
    </citation>
    <scope>NUCLEOTIDE SEQUENCE [LARGE SCALE GENOMIC DNA]</scope>
    <source>
        <strain evidence="1 2">NBRC 108638</strain>
    </source>
</reference>
<dbReference type="PANTHER" id="PTHR46082:SF6">
    <property type="entry name" value="AAA+ ATPASE DOMAIN-CONTAINING PROTEIN-RELATED"/>
    <property type="match status" value="1"/>
</dbReference>
<dbReference type="Proteomes" id="UP000482960">
    <property type="component" value="Unassembled WGS sequence"/>
</dbReference>
<evidence type="ECO:0000313" key="2">
    <source>
        <dbReference type="Proteomes" id="UP000482960"/>
    </source>
</evidence>
<dbReference type="RefSeq" id="WP_173082874.1">
    <property type="nucleotide sequence ID" value="NZ_BAABJB010000012.1"/>
</dbReference>
<sequence length="690" mass="75144">MTARWLRQRLVPAWWVATCALAVAAPAVVAAFGVTRPPILGAAAVVAALATALAGNAQQLHARTSERAERRRLAMREGLLIDRRGRPPQVRDIRDATVLGVHPAISDASAGRTNKVPAYVPREIDDRLRARLREGGFVLLVGDSSSGKSRTAVEAMSAVLPDHVLISPLTRTAVPAAVETAGRARRCVVWLDDLEQYLGADGLTRARLLQVVAWPDPDRLVLATMRAAEYARVIDPAGDERDERASREQAEDARAVLALAETIPLARIFTATELRTPIIKAGDPRLADALRHANRYGVAEYLAAGPECLTLWSNGWAAGVHPRGAALVAAAVDARRAGVTAPLPRTLLDQVHEHYLDRRGGATLRPEVPAAAWEWATRPRRGTTGLLVPNPRVVDGVDVFDYLVDSVERNARATDRIPDELLSALLLVADPAELTRVAGTAFEAGHENTALRAHRGAYERRLAELGPDHPDTVASQHSVAYALTRVGQPDAARPIWQELVATYTRMSETDQVWALRARQGLANTLPPASAAVELAHLYEEFRRAIGPDDRLSLACRSDLAGALSAAGRHDEARTVFDALLDDLRRVPGHWYNGPVGARHQIAYVLTSLGRLDEAEPLWEEVVAAYLDERGVDHPLTLRARQGIAWVVLERGRLPAARELLAPLLGDYQRVLGPEHPWTASCVEMLALTRR</sequence>
<dbReference type="SUPFAM" id="SSF48452">
    <property type="entry name" value="TPR-like"/>
    <property type="match status" value="1"/>
</dbReference>
<gene>
    <name evidence="1" type="ORF">Prum_089660</name>
</gene>
<comment type="caution">
    <text evidence="1">The sequence shown here is derived from an EMBL/GenBank/DDBJ whole genome shotgun (WGS) entry which is preliminary data.</text>
</comment>
<dbReference type="Gene3D" id="1.25.40.10">
    <property type="entry name" value="Tetratricopeptide repeat domain"/>
    <property type="match status" value="2"/>
</dbReference>
<dbReference type="InterPro" id="IPR011990">
    <property type="entry name" value="TPR-like_helical_dom_sf"/>
</dbReference>
<dbReference type="InterPro" id="IPR053137">
    <property type="entry name" value="NLR-like"/>
</dbReference>
<evidence type="ECO:0000313" key="1">
    <source>
        <dbReference type="EMBL" id="GFJ95324.1"/>
    </source>
</evidence>
<dbReference type="Pfam" id="PF13374">
    <property type="entry name" value="TPR_10"/>
    <property type="match status" value="1"/>
</dbReference>
<dbReference type="SUPFAM" id="SSF52540">
    <property type="entry name" value="P-loop containing nucleoside triphosphate hydrolases"/>
    <property type="match status" value="1"/>
</dbReference>
<keyword evidence="2" id="KW-1185">Reference proteome</keyword>
<reference evidence="1 2" key="2">
    <citation type="submission" date="2020-03" db="EMBL/GenBank/DDBJ databases">
        <authorList>
            <person name="Ichikawa N."/>
            <person name="Kimura A."/>
            <person name="Kitahashi Y."/>
            <person name="Uohara A."/>
        </authorList>
    </citation>
    <scope>NUCLEOTIDE SEQUENCE [LARGE SCALE GENOMIC DNA]</scope>
    <source>
        <strain evidence="1 2">NBRC 108638</strain>
    </source>
</reference>
<dbReference type="AlphaFoldDB" id="A0A6V8LGE2"/>